<dbReference type="Pfam" id="PF13568">
    <property type="entry name" value="OMP_b-brl_2"/>
    <property type="match status" value="1"/>
</dbReference>
<gene>
    <name evidence="3" type="ORF">NCTC11388_00509</name>
</gene>
<dbReference type="InterPro" id="IPR025665">
    <property type="entry name" value="Beta-barrel_OMP_2"/>
</dbReference>
<evidence type="ECO:0000259" key="2">
    <source>
        <dbReference type="Pfam" id="PF13568"/>
    </source>
</evidence>
<evidence type="ECO:0000256" key="1">
    <source>
        <dbReference type="SAM" id="SignalP"/>
    </source>
</evidence>
<feature type="domain" description="Outer membrane protein beta-barrel" evidence="2">
    <location>
        <begin position="34"/>
        <end position="230"/>
    </location>
</feature>
<dbReference type="EMBL" id="UGYW01000001">
    <property type="protein sequence ID" value="SUI98099.1"/>
    <property type="molecule type" value="Genomic_DNA"/>
</dbReference>
<accession>A0A380BAS5</accession>
<dbReference type="RefSeq" id="WP_115168954.1">
    <property type="nucleotide sequence ID" value="NZ_UGYW01000001.1"/>
</dbReference>
<organism evidence="3 4">
    <name type="scientific">Sphingobacterium spiritivorum</name>
    <name type="common">Flavobacterium spiritivorum</name>
    <dbReference type="NCBI Taxonomy" id="258"/>
    <lineage>
        <taxon>Bacteria</taxon>
        <taxon>Pseudomonadati</taxon>
        <taxon>Bacteroidota</taxon>
        <taxon>Sphingobacteriia</taxon>
        <taxon>Sphingobacteriales</taxon>
        <taxon>Sphingobacteriaceae</taxon>
        <taxon>Sphingobacterium</taxon>
    </lineage>
</organism>
<evidence type="ECO:0000313" key="3">
    <source>
        <dbReference type="EMBL" id="SUI98099.1"/>
    </source>
</evidence>
<dbReference type="AlphaFoldDB" id="A0A380BAS5"/>
<keyword evidence="1" id="KW-0732">Signal</keyword>
<evidence type="ECO:0000313" key="4">
    <source>
        <dbReference type="Proteomes" id="UP000254893"/>
    </source>
</evidence>
<feature type="signal peptide" evidence="1">
    <location>
        <begin position="1"/>
        <end position="21"/>
    </location>
</feature>
<protein>
    <recommendedName>
        <fullName evidence="2">Outer membrane protein beta-barrel domain-containing protein</fullName>
    </recommendedName>
</protein>
<sequence length="254" mass="28226">MKPIYYILTILLAIVSITAKAEEHLPADTVCGKIRFTAAIGTKIGGSAPLSLPAEIRKIRSYAPAYPFFVGVKALYDIDNKWGVSLGLTFEGKGMNTEATVKGYKTTFNANDDPSENMRGYYTGDISTNVQNLYLSIPIQATYNISEKWDLQAGPYIAFAVKKRFFGTATNGYMRNIDPTGEKIKIDLAEYDFEKSVRTVDVGMSLGSHYNFSRRYFALAQFDYGFNNIMKTGFESISFGLHNIFLNVGVGIKL</sequence>
<proteinExistence type="predicted"/>
<dbReference type="Proteomes" id="UP000254893">
    <property type="component" value="Unassembled WGS sequence"/>
</dbReference>
<feature type="chain" id="PRO_5016781008" description="Outer membrane protein beta-barrel domain-containing protein" evidence="1">
    <location>
        <begin position="22"/>
        <end position="254"/>
    </location>
</feature>
<reference evidence="3 4" key="1">
    <citation type="submission" date="2018-06" db="EMBL/GenBank/DDBJ databases">
        <authorList>
            <consortium name="Pathogen Informatics"/>
            <person name="Doyle S."/>
        </authorList>
    </citation>
    <scope>NUCLEOTIDE SEQUENCE [LARGE SCALE GENOMIC DNA]</scope>
    <source>
        <strain evidence="3 4">NCTC11388</strain>
    </source>
</reference>
<name>A0A380BAS5_SPHSI</name>